<keyword evidence="6 11" id="KW-0798">TonB box</keyword>
<evidence type="ECO:0000256" key="7">
    <source>
        <dbReference type="ARBA" id="ARBA00023136"/>
    </source>
</evidence>
<accession>A0A3S0ENQ7</accession>
<dbReference type="RefSeq" id="WP_126719688.1">
    <property type="nucleotide sequence ID" value="NZ_RWJF01000001.1"/>
</dbReference>
<keyword evidence="16" id="KW-1185">Reference proteome</keyword>
<comment type="caution">
    <text evidence="15">The sequence shown here is derived from an EMBL/GenBank/DDBJ whole genome shotgun (WGS) entry which is preliminary data.</text>
</comment>
<comment type="similarity">
    <text evidence="10 11">Belongs to the TonB-dependent receptor family.</text>
</comment>
<evidence type="ECO:0000256" key="9">
    <source>
        <dbReference type="ARBA" id="ARBA00023237"/>
    </source>
</evidence>
<dbReference type="InterPro" id="IPR000531">
    <property type="entry name" value="Beta-barrel_TonB"/>
</dbReference>
<dbReference type="Proteomes" id="UP000274661">
    <property type="component" value="Unassembled WGS sequence"/>
</dbReference>
<keyword evidence="7 10" id="KW-0472">Membrane</keyword>
<evidence type="ECO:0000256" key="10">
    <source>
        <dbReference type="PROSITE-ProRule" id="PRU01360"/>
    </source>
</evidence>
<dbReference type="Gene3D" id="2.40.170.20">
    <property type="entry name" value="TonB-dependent receptor, beta-barrel domain"/>
    <property type="match status" value="1"/>
</dbReference>
<comment type="subcellular location">
    <subcellularLocation>
        <location evidence="1 10">Cell outer membrane</location>
        <topology evidence="1 10">Multi-pass membrane protein</topology>
    </subcellularLocation>
</comment>
<evidence type="ECO:0000256" key="8">
    <source>
        <dbReference type="ARBA" id="ARBA00023170"/>
    </source>
</evidence>
<dbReference type="EMBL" id="RWJF01000001">
    <property type="protein sequence ID" value="RST31749.1"/>
    <property type="molecule type" value="Genomic_DNA"/>
</dbReference>
<evidence type="ECO:0000256" key="5">
    <source>
        <dbReference type="ARBA" id="ARBA00022729"/>
    </source>
</evidence>
<dbReference type="InterPro" id="IPR039426">
    <property type="entry name" value="TonB-dep_rcpt-like"/>
</dbReference>
<dbReference type="PROSITE" id="PS52016">
    <property type="entry name" value="TONB_DEPENDENT_REC_3"/>
    <property type="match status" value="1"/>
</dbReference>
<dbReference type="Pfam" id="PF07715">
    <property type="entry name" value="Plug"/>
    <property type="match status" value="1"/>
</dbReference>
<keyword evidence="4 10" id="KW-0812">Transmembrane</keyword>
<sequence>MKKLVLLSSTAAMFVAPSMAFAQSTGTTATENSTIVITGTRTRSVNGVVVPDVPKTRSVLTQEILNRQSAGQSILQSINLIPGVNYTNTDPYGSAGGNLRIRGFPGNRVAFLWDGLPLNDTGNYAIFGNQQMDQELIDQVSVNLGTTDVDSPTPSAAGGVVSYRTRVPSTNPGGMIRASLGDFAYRRIFGLLDTGSLTSWGTRAFISGSAQKYDKFKGPGVIDKKQVNARVYQPLGGNGDFVSLAGHYNRNRNNSYNSGAVADYLTNRYFDNIGLCVRDAPTTGVRDNDNSGTSSNNSQPASCTNYYNLRINPSDTWNLRGSMKISLTDNLTFTADPGYQHTLANGGGTTVIAENDSRLRDVTGGAAGVDLNGDGDILDINNTTSRTTLGGIRVYSPNNTRTRRYTFLSSLIWQVAPQHRFRLAYTFDRGDHRQTGEYGNVDLAGNPLNPFSGKVDRASQILTQSGAILQVRNRKSIAQLQQVSGEYFGRFFDNRVTVTAGIRAPFFRRELNQYCYTSNGDFVFGGTAITQTDAQKITAGGLRVTAGNPYCTAQANPILPGATLANPTAGNGVAYFAPFSRTVKYSPILPSAGASFNITKSQSVYVSFGKNFSSPSTDNLYRSVVLNPSPETTNNYEAGYRFTSGVVQAQLATYYVNYKNRIVSAQDLDPASPTFGSSIDRNVGNATAYGFDGQLAIRPLRSLSLYGYASYIHSELKQNITRVATQNVALTTCPSTVPAGQTCQVVDVFTKGAQFVETPKWQFGGRVQKDFGPLSIGGQFKHVGSRYATDDNGAVGTIANVGTLPIDNNGKLHSYNLVDLDAVLHVPLGGSDKPNADFRVGVTNLFNKYYFGNISTATSLAGGTPRFSVGAPRTFQVSGTFSF</sequence>
<feature type="chain" id="PRO_5018778688" evidence="12">
    <location>
        <begin position="23"/>
        <end position="883"/>
    </location>
</feature>
<dbReference type="GO" id="GO:0015344">
    <property type="term" value="F:siderophore uptake transmembrane transporter activity"/>
    <property type="evidence" value="ECO:0007669"/>
    <property type="project" value="TreeGrafter"/>
</dbReference>
<evidence type="ECO:0000256" key="4">
    <source>
        <dbReference type="ARBA" id="ARBA00022692"/>
    </source>
</evidence>
<evidence type="ECO:0000259" key="14">
    <source>
        <dbReference type="Pfam" id="PF07715"/>
    </source>
</evidence>
<dbReference type="InterPro" id="IPR012910">
    <property type="entry name" value="Plug_dom"/>
</dbReference>
<feature type="domain" description="TonB-dependent receptor plug" evidence="14">
    <location>
        <begin position="52"/>
        <end position="159"/>
    </location>
</feature>
<dbReference type="InterPro" id="IPR037066">
    <property type="entry name" value="Plug_dom_sf"/>
</dbReference>
<dbReference type="AlphaFoldDB" id="A0A3S0ENQ7"/>
<evidence type="ECO:0000256" key="12">
    <source>
        <dbReference type="SAM" id="SignalP"/>
    </source>
</evidence>
<dbReference type="Gene3D" id="2.170.130.10">
    <property type="entry name" value="TonB-dependent receptor, plug domain"/>
    <property type="match status" value="1"/>
</dbReference>
<evidence type="ECO:0000256" key="1">
    <source>
        <dbReference type="ARBA" id="ARBA00004571"/>
    </source>
</evidence>
<keyword evidence="3 10" id="KW-1134">Transmembrane beta strand</keyword>
<dbReference type="GO" id="GO:0009279">
    <property type="term" value="C:cell outer membrane"/>
    <property type="evidence" value="ECO:0007669"/>
    <property type="project" value="UniProtKB-SubCell"/>
</dbReference>
<feature type="signal peptide" evidence="12">
    <location>
        <begin position="1"/>
        <end position="22"/>
    </location>
</feature>
<reference evidence="15 16" key="1">
    <citation type="submission" date="2018-12" db="EMBL/GenBank/DDBJ databases">
        <title>Sphingomonas sp. HMF7854 Genome sequencing and assembly.</title>
        <authorList>
            <person name="Cha I."/>
            <person name="Kang H."/>
            <person name="Kim H."/>
            <person name="Kang J."/>
            <person name="Joh K."/>
        </authorList>
    </citation>
    <scope>NUCLEOTIDE SEQUENCE [LARGE SCALE GENOMIC DNA]</scope>
    <source>
        <strain evidence="15 16">HMF7854</strain>
    </source>
</reference>
<dbReference type="PANTHER" id="PTHR30069">
    <property type="entry name" value="TONB-DEPENDENT OUTER MEMBRANE RECEPTOR"/>
    <property type="match status" value="1"/>
</dbReference>
<dbReference type="Pfam" id="PF00593">
    <property type="entry name" value="TonB_dep_Rec_b-barrel"/>
    <property type="match status" value="1"/>
</dbReference>
<dbReference type="InterPro" id="IPR036942">
    <property type="entry name" value="Beta-barrel_TonB_sf"/>
</dbReference>
<gene>
    <name evidence="15" type="ORF">HMF7854_13550</name>
</gene>
<protein>
    <submittedName>
        <fullName evidence="15">TonB-dependent receptor</fullName>
    </submittedName>
</protein>
<proteinExistence type="inferred from homology"/>
<keyword evidence="9 10" id="KW-0998">Cell outer membrane</keyword>
<dbReference type="PANTHER" id="PTHR30069:SF29">
    <property type="entry name" value="HEMOGLOBIN AND HEMOGLOBIN-HAPTOGLOBIN-BINDING PROTEIN 1-RELATED"/>
    <property type="match status" value="1"/>
</dbReference>
<keyword evidence="2 10" id="KW-0813">Transport</keyword>
<evidence type="ECO:0000259" key="13">
    <source>
        <dbReference type="Pfam" id="PF00593"/>
    </source>
</evidence>
<evidence type="ECO:0000313" key="15">
    <source>
        <dbReference type="EMBL" id="RST31749.1"/>
    </source>
</evidence>
<dbReference type="OrthoDB" id="593427at2"/>
<evidence type="ECO:0000256" key="11">
    <source>
        <dbReference type="RuleBase" id="RU003357"/>
    </source>
</evidence>
<keyword evidence="8 15" id="KW-0675">Receptor</keyword>
<feature type="domain" description="TonB-dependent receptor-like beta-barrel" evidence="13">
    <location>
        <begin position="249"/>
        <end position="845"/>
    </location>
</feature>
<evidence type="ECO:0000313" key="16">
    <source>
        <dbReference type="Proteomes" id="UP000274661"/>
    </source>
</evidence>
<dbReference type="GO" id="GO:0044718">
    <property type="term" value="P:siderophore transmembrane transport"/>
    <property type="evidence" value="ECO:0007669"/>
    <property type="project" value="TreeGrafter"/>
</dbReference>
<evidence type="ECO:0000256" key="6">
    <source>
        <dbReference type="ARBA" id="ARBA00023077"/>
    </source>
</evidence>
<dbReference type="SUPFAM" id="SSF56935">
    <property type="entry name" value="Porins"/>
    <property type="match status" value="1"/>
</dbReference>
<organism evidence="15 16">
    <name type="scientific">Sphingomonas ginkgonis</name>
    <dbReference type="NCBI Taxonomy" id="2315330"/>
    <lineage>
        <taxon>Bacteria</taxon>
        <taxon>Pseudomonadati</taxon>
        <taxon>Pseudomonadota</taxon>
        <taxon>Alphaproteobacteria</taxon>
        <taxon>Sphingomonadales</taxon>
        <taxon>Sphingomonadaceae</taxon>
        <taxon>Sphingomonas</taxon>
    </lineage>
</organism>
<evidence type="ECO:0000256" key="2">
    <source>
        <dbReference type="ARBA" id="ARBA00022448"/>
    </source>
</evidence>
<name>A0A3S0ENQ7_9SPHN</name>
<evidence type="ECO:0000256" key="3">
    <source>
        <dbReference type="ARBA" id="ARBA00022452"/>
    </source>
</evidence>
<keyword evidence="5 12" id="KW-0732">Signal</keyword>